<organism evidence="1 2">
    <name type="scientific">Maribacter spongiicola</name>
    <dbReference type="NCBI Taxonomy" id="1206753"/>
    <lineage>
        <taxon>Bacteria</taxon>
        <taxon>Pseudomonadati</taxon>
        <taxon>Bacteroidota</taxon>
        <taxon>Flavobacteriia</taxon>
        <taxon>Flavobacteriales</taxon>
        <taxon>Flavobacteriaceae</taxon>
        <taxon>Maribacter</taxon>
    </lineage>
</organism>
<name>A0A4R7K063_9FLAO</name>
<dbReference type="Pfam" id="PF21983">
    <property type="entry name" value="NikA-like"/>
    <property type="match status" value="1"/>
</dbReference>
<dbReference type="EMBL" id="SOAY01000012">
    <property type="protein sequence ID" value="TDT43654.1"/>
    <property type="molecule type" value="Genomic_DNA"/>
</dbReference>
<protein>
    <submittedName>
        <fullName evidence="1">Mobilization protein MobC</fullName>
    </submittedName>
</protein>
<gene>
    <name evidence="1" type="ORF">CLV90_2776</name>
</gene>
<dbReference type="InterPro" id="IPR053842">
    <property type="entry name" value="NikA-like"/>
</dbReference>
<evidence type="ECO:0000313" key="2">
    <source>
        <dbReference type="Proteomes" id="UP000294749"/>
    </source>
</evidence>
<dbReference type="Proteomes" id="UP000294749">
    <property type="component" value="Unassembled WGS sequence"/>
</dbReference>
<dbReference type="AlphaFoldDB" id="A0A4R7K063"/>
<sequence length="116" mass="12957">MPKPKAKKKIVFDAHLPRTRCTKSERAAIDTRAAQAGFTLSEYMRRVGTKGKIVVKESKADTGMVRQLLGIGNNLNQYVKRTHIGGLTAQEHDLLFGTIEKLETVLNRLLHDTEGQ</sequence>
<dbReference type="OrthoDB" id="681025at2"/>
<proteinExistence type="predicted"/>
<accession>A0A4R7K063</accession>
<keyword evidence="2" id="KW-1185">Reference proteome</keyword>
<comment type="caution">
    <text evidence="1">The sequence shown here is derived from an EMBL/GenBank/DDBJ whole genome shotgun (WGS) entry which is preliminary data.</text>
</comment>
<evidence type="ECO:0000313" key="1">
    <source>
        <dbReference type="EMBL" id="TDT43654.1"/>
    </source>
</evidence>
<dbReference type="RefSeq" id="WP_133688049.1">
    <property type="nucleotide sequence ID" value="NZ_SOAY01000012.1"/>
</dbReference>
<reference evidence="1 2" key="1">
    <citation type="submission" date="2019-03" db="EMBL/GenBank/DDBJ databases">
        <title>Genomic Encyclopedia of Archaeal and Bacterial Type Strains, Phase II (KMG-II): from individual species to whole genera.</title>
        <authorList>
            <person name="Goeker M."/>
        </authorList>
    </citation>
    <scope>NUCLEOTIDE SEQUENCE [LARGE SCALE GENOMIC DNA]</scope>
    <source>
        <strain evidence="1 2">DSM 25233</strain>
    </source>
</reference>